<name>A0A1T1DL65_9LEPT</name>
<dbReference type="EMBL" id="MVIT01000069">
    <property type="protein sequence ID" value="OOV41641.1"/>
    <property type="molecule type" value="Genomic_DNA"/>
</dbReference>
<feature type="region of interest" description="Disordered" evidence="1">
    <location>
        <begin position="61"/>
        <end position="106"/>
    </location>
</feature>
<accession>A0A1T1DL65</accession>
<organism evidence="2 3">
    <name type="scientific">Leptospira kirschneri serovar Pomona</name>
    <dbReference type="NCBI Taxonomy" id="561005"/>
    <lineage>
        <taxon>Bacteria</taxon>
        <taxon>Pseudomonadati</taxon>
        <taxon>Spirochaetota</taxon>
        <taxon>Spirochaetia</taxon>
        <taxon>Leptospirales</taxon>
        <taxon>Leptospiraceae</taxon>
        <taxon>Leptospira</taxon>
    </lineage>
</organism>
<comment type="caution">
    <text evidence="2">The sequence shown here is derived from an EMBL/GenBank/DDBJ whole genome shotgun (WGS) entry which is preliminary data.</text>
</comment>
<evidence type="ECO:0000313" key="2">
    <source>
        <dbReference type="EMBL" id="OOV41641.1"/>
    </source>
</evidence>
<reference evidence="2 3" key="1">
    <citation type="submission" date="2017-02" db="EMBL/GenBank/DDBJ databases">
        <title>Comparative genomic analysis of Brazilian Leptospira kirschneri strains of different serogroups.</title>
        <authorList>
            <person name="Moreno L.Z."/>
            <person name="Miraglia F."/>
            <person name="Kremer F.S."/>
            <person name="Eslabao M.R."/>
            <person name="Lilenbaum W."/>
            <person name="Dellagostin O.A."/>
            <person name="Moreno A.M."/>
        </authorList>
    </citation>
    <scope>NUCLEOTIDE SEQUENCE [LARGE SCALE GENOMIC DNA]</scope>
    <source>
        <strain evidence="2 3">M110/06</strain>
    </source>
</reference>
<evidence type="ECO:0000256" key="1">
    <source>
        <dbReference type="SAM" id="MobiDB-lite"/>
    </source>
</evidence>
<proteinExistence type="predicted"/>
<protein>
    <submittedName>
        <fullName evidence="2">Uncharacterized protein</fullName>
    </submittedName>
</protein>
<dbReference type="AlphaFoldDB" id="A0A1T1DL65"/>
<sequence>MFFCARLGEYGKTKAIPCALPMSEVNGIASKNEVSNNFFPKSRNVFRSCALLLYVRFQGAGSGFRSSVDSPSKNRSGTGNRPPNLFTRLQRVSRSKYSSKPGLQRR</sequence>
<evidence type="ECO:0000313" key="3">
    <source>
        <dbReference type="Proteomes" id="UP000191008"/>
    </source>
</evidence>
<feature type="compositionally biased region" description="Polar residues" evidence="1">
    <location>
        <begin position="64"/>
        <end position="81"/>
    </location>
</feature>
<gene>
    <name evidence="2" type="ORF">B1J93_12465</name>
</gene>
<dbReference type="Proteomes" id="UP000191008">
    <property type="component" value="Unassembled WGS sequence"/>
</dbReference>